<protein>
    <submittedName>
        <fullName evidence="1">Uncharacterized protein</fullName>
    </submittedName>
</protein>
<name>A0A8E3YWF6_9VIRU</name>
<organism evidence="1">
    <name type="scientific">Erysiphe necator associated polymycovirus 2</name>
    <dbReference type="NCBI Taxonomy" id="2742556"/>
    <lineage>
        <taxon>Viruses</taxon>
        <taxon>Riboviria</taxon>
        <taxon>Riboviria incertae sedis</taxon>
        <taxon>Polymycoviridae</taxon>
        <taxon>Polymycovirus</taxon>
    </lineage>
</organism>
<proteinExistence type="predicted"/>
<evidence type="ECO:0000313" key="1">
    <source>
        <dbReference type="EMBL" id="QKK35407.1"/>
    </source>
</evidence>
<sequence>MADLARMRYMLLNGTDFDFHTAAMYHLTTHDPTQNNRTDAELIGSLKAWISSAPGVFFGTGLGMPCEGLDILRETMLQEETDIFDDAVALCDGMRVNDVTFDRLTRGSATLATAASTPQSKKVSAQSAIEFAAYDVITEAGFEDEEDARKLVQTFMASNKSSKLVFKHHQFSRSRTSACCVLVNTRTGARRLCITPYMTSKEASLVFIAIRLRNFLRAGMVDRAHHKARTVLGYAARTSLMSVRKIVESARAICNTYTLDRQRLEFINDKGQKQFDIYDRTPAVVVAFSKVFSHGAVDINHVNSRTRSDMEIPGNLTEWESFYLDADLDVSGQLRCAASCLADARATRDSKKDGKGMNKDQGLTYFARDKKAVKRNTAACINRIEEVSALIRSRGGDMCEHPLFVSWSGNVDNDMILAACAMTGSPVGVDTGVGSFIVGTKGESVSPSEDMAAMVCLVPHAARRGVLRMPMVTYKDSTSMRVRVEQFCTAIGQPGSVSDVVVIMGGDTTREASEADVTLCNNAIYSQLYRGGSRPYYFTCDLLFPPICVTHQMHMSEELLCGETTGELSCLTCKNFQACINCVSLLLEQEECHLVKVRSSYAHNMHLTLERVHDMSDDERLEHTMATLDAMLAANRARNAPWHGEFKPSTGVTRASHAEYGRIAASIIQESYEMMSQTADMEFDVGTIVDSVVAK</sequence>
<accession>A0A8E3YWF6</accession>
<dbReference type="EMBL" id="MN617801">
    <property type="protein sequence ID" value="QKK35407.1"/>
    <property type="molecule type" value="Genomic_RNA"/>
</dbReference>
<reference evidence="1" key="1">
    <citation type="submission" date="2019-10" db="EMBL/GenBank/DDBJ databases">
        <title>The miscellaneous mycovirome associated to the plant pathogenic fungus Erysiphe necator.</title>
        <authorList>
            <person name="Rodriguez-Romero J."/>
            <person name="Chiapello M."/>
            <person name="Cordoba L."/>
            <person name="Turina M."/>
            <person name="Ayllon M.A."/>
        </authorList>
    </citation>
    <scope>NUCLEOTIDE SEQUENCE</scope>
    <source>
        <strain evidence="1">PMS2_243</strain>
    </source>
</reference>